<name>A0AAF0Z9P9_9CHRO</name>
<dbReference type="AlphaFoldDB" id="A0AAF0Z9P9"/>
<sequence>MPKTITICLDDDNKYELFEKFAQMDNREVSNFMETATTRYIEEISYVDEFEMIEINSNQELNDSLNNARNDIKNNRRRIVD</sequence>
<evidence type="ECO:0008006" key="2">
    <source>
        <dbReference type="Google" id="ProtNLM"/>
    </source>
</evidence>
<reference evidence="1" key="1">
    <citation type="submission" date="2023-11" db="EMBL/GenBank/DDBJ databases">
        <title>Genome sequence of Cyanobacterium aponinum BCRC AL20115.</title>
        <authorList>
            <person name="Chang H.-Y."/>
            <person name="Lin K.-M."/>
            <person name="Hsueh H.-T."/>
            <person name="Chu H.-A."/>
            <person name="Kuo C.-H."/>
        </authorList>
    </citation>
    <scope>NUCLEOTIDE SEQUENCE</scope>
    <source>
        <strain evidence="1">AL20115</strain>
    </source>
</reference>
<evidence type="ECO:0000313" key="1">
    <source>
        <dbReference type="EMBL" id="WPF88131.1"/>
    </source>
</evidence>
<proteinExistence type="predicted"/>
<dbReference type="RefSeq" id="WP_320001339.1">
    <property type="nucleotide sequence ID" value="NZ_CP138348.1"/>
</dbReference>
<gene>
    <name evidence="1" type="ORF">SAY89_15205</name>
</gene>
<dbReference type="EMBL" id="CP138348">
    <property type="protein sequence ID" value="WPF88131.1"/>
    <property type="molecule type" value="Genomic_DNA"/>
</dbReference>
<protein>
    <recommendedName>
        <fullName evidence="2">CopG family transcriptional regulator</fullName>
    </recommendedName>
</protein>
<accession>A0AAF0Z9P9</accession>
<organism evidence="1">
    <name type="scientific">Cyanobacterium aponinum AL20115</name>
    <dbReference type="NCBI Taxonomy" id="3090662"/>
    <lineage>
        <taxon>Bacteria</taxon>
        <taxon>Bacillati</taxon>
        <taxon>Cyanobacteriota</taxon>
        <taxon>Cyanophyceae</taxon>
        <taxon>Oscillatoriophycideae</taxon>
        <taxon>Chroococcales</taxon>
        <taxon>Geminocystaceae</taxon>
        <taxon>Cyanobacterium</taxon>
    </lineage>
</organism>